<comment type="similarity">
    <text evidence="2">Belongs to the patched family.</text>
</comment>
<evidence type="ECO:0000256" key="11">
    <source>
        <dbReference type="ARBA" id="ARBA00023157"/>
    </source>
</evidence>
<feature type="transmembrane region" description="Helical" evidence="16">
    <location>
        <begin position="768"/>
        <end position="791"/>
    </location>
</feature>
<keyword evidence="12" id="KW-1207">Sterol metabolism</keyword>
<dbReference type="Pfam" id="PF12349">
    <property type="entry name" value="Sterol-sensing"/>
    <property type="match status" value="1"/>
</dbReference>
<dbReference type="InterPro" id="IPR004765">
    <property type="entry name" value="NPC1-like"/>
</dbReference>
<accession>F1KQ97</accession>
<organism evidence="19">
    <name type="scientific">Ascaris suum</name>
    <name type="common">Pig roundworm</name>
    <name type="synonym">Ascaris lumbricoides</name>
    <dbReference type="NCBI Taxonomy" id="6253"/>
    <lineage>
        <taxon>Eukaryota</taxon>
        <taxon>Metazoa</taxon>
        <taxon>Ecdysozoa</taxon>
        <taxon>Nematoda</taxon>
        <taxon>Chromadorea</taxon>
        <taxon>Rhabditida</taxon>
        <taxon>Spirurina</taxon>
        <taxon>Ascaridomorpha</taxon>
        <taxon>Ascaridoidea</taxon>
        <taxon>Ascarididae</taxon>
        <taxon>Ascaris</taxon>
    </lineage>
</organism>
<dbReference type="FunFam" id="1.20.1640.10:FF:000010">
    <property type="entry name" value="NPC intracellular cholesterol transporter 1"/>
    <property type="match status" value="1"/>
</dbReference>
<dbReference type="FunFam" id="1.20.1640.10:FF:000008">
    <property type="entry name" value="NPC intracellular cholesterol transporter 1"/>
    <property type="match status" value="1"/>
</dbReference>
<dbReference type="NCBIfam" id="TIGR00917">
    <property type="entry name" value="2A060601"/>
    <property type="match status" value="1"/>
</dbReference>
<keyword evidence="13" id="KW-0325">Glycoprotein</keyword>
<dbReference type="GO" id="GO:0042632">
    <property type="term" value="P:cholesterol homeostasis"/>
    <property type="evidence" value="ECO:0007669"/>
    <property type="project" value="TreeGrafter"/>
</dbReference>
<keyword evidence="3" id="KW-0813">Transport</keyword>
<feature type="chain" id="PRO_5003265070" evidence="17">
    <location>
        <begin position="23"/>
        <end position="1303"/>
    </location>
</feature>
<dbReference type="PANTHER" id="PTHR45727">
    <property type="entry name" value="NPC INTRACELLULAR CHOLESTEROL TRANSPORTER 1"/>
    <property type="match status" value="1"/>
</dbReference>
<feature type="transmembrane region" description="Helical" evidence="16">
    <location>
        <begin position="1231"/>
        <end position="1258"/>
    </location>
</feature>
<reference evidence="19" key="1">
    <citation type="journal article" date="2011" name="Genome Res.">
        <title>Deep small RNA sequencing from the nematode Ascaris reveals conservation, functional diversification, and novel developmental profiles.</title>
        <authorList>
            <person name="Wang J."/>
            <person name="Czech B."/>
            <person name="Crunk A."/>
            <person name="Wallace A."/>
            <person name="Mitreva M."/>
            <person name="Hannon G.J."/>
            <person name="Davis R.E."/>
        </authorList>
    </citation>
    <scope>NUCLEOTIDE SEQUENCE</scope>
</reference>
<dbReference type="GO" id="GO:0015485">
    <property type="term" value="F:cholesterol binding"/>
    <property type="evidence" value="ECO:0007669"/>
    <property type="project" value="TreeGrafter"/>
</dbReference>
<evidence type="ECO:0000256" key="17">
    <source>
        <dbReference type="SAM" id="SignalP"/>
    </source>
</evidence>
<keyword evidence="11" id="KW-1015">Disulfide bond</keyword>
<dbReference type="GO" id="GO:0005886">
    <property type="term" value="C:plasma membrane"/>
    <property type="evidence" value="ECO:0007669"/>
    <property type="project" value="TreeGrafter"/>
</dbReference>
<evidence type="ECO:0000256" key="7">
    <source>
        <dbReference type="ARBA" id="ARBA00022989"/>
    </source>
</evidence>
<keyword evidence="10 16" id="KW-0472">Membrane</keyword>
<feature type="transmembrane region" description="Helical" evidence="16">
    <location>
        <begin position="1129"/>
        <end position="1148"/>
    </location>
</feature>
<evidence type="ECO:0000256" key="3">
    <source>
        <dbReference type="ARBA" id="ARBA00022448"/>
    </source>
</evidence>
<dbReference type="GO" id="GO:0005319">
    <property type="term" value="F:lipid transporter activity"/>
    <property type="evidence" value="ECO:0007669"/>
    <property type="project" value="InterPro"/>
</dbReference>
<dbReference type="PROSITE" id="PS50156">
    <property type="entry name" value="SSD"/>
    <property type="match status" value="1"/>
</dbReference>
<dbReference type="Pfam" id="PF22314">
    <property type="entry name" value="NPC1_MLD"/>
    <property type="match status" value="1"/>
</dbReference>
<feature type="transmembrane region" description="Helical" evidence="16">
    <location>
        <begin position="1154"/>
        <end position="1179"/>
    </location>
</feature>
<dbReference type="GO" id="GO:0008203">
    <property type="term" value="P:cholesterol metabolic process"/>
    <property type="evidence" value="ECO:0007669"/>
    <property type="project" value="UniProtKB-KW"/>
</dbReference>
<dbReference type="InterPro" id="IPR053958">
    <property type="entry name" value="HMGCR/SNAP/NPC1-like_SSD"/>
</dbReference>
<evidence type="ECO:0000256" key="12">
    <source>
        <dbReference type="ARBA" id="ARBA00023166"/>
    </source>
</evidence>
<keyword evidence="4" id="KW-0153">Cholesterol metabolism</keyword>
<evidence type="ECO:0000256" key="2">
    <source>
        <dbReference type="ARBA" id="ARBA00005585"/>
    </source>
</evidence>
<feature type="domain" description="SSD" evidence="18">
    <location>
        <begin position="622"/>
        <end position="791"/>
    </location>
</feature>
<evidence type="ECO:0000256" key="4">
    <source>
        <dbReference type="ARBA" id="ARBA00022548"/>
    </source>
</evidence>
<keyword evidence="7 16" id="KW-1133">Transmembrane helix</keyword>
<comment type="subcellular location">
    <subcellularLocation>
        <location evidence="1">Endomembrane system</location>
        <topology evidence="1">Multi-pass membrane protein</topology>
    </subcellularLocation>
</comment>
<keyword evidence="9" id="KW-0443">Lipid metabolism</keyword>
<evidence type="ECO:0000256" key="1">
    <source>
        <dbReference type="ARBA" id="ARBA00004127"/>
    </source>
</evidence>
<feature type="transmembrane region" description="Helical" evidence="16">
    <location>
        <begin position="352"/>
        <end position="372"/>
    </location>
</feature>
<sequence length="1303" mass="144589">MTIRSSVVLLLLLTIAARRGVADRRRCAMRGVCGQRGHMHQNCPYNGPPKPLDDPHDGDLLRQLCPHLYQDGNKEFCCDGAQLEHLAAQMTLPRQLLSRCPSCFTNFVQLWCDFTCSPRQGDFLRITAVSDDQFLIENETQYVTEVEYYVRDDYANGLLESCKGVRAVGADYALSLMCGVSVAECSISQWFNFMGTYNENIGVPFTIDFIVGQNRSSSGAPISPPSTHIVPCSQAPFPGSSACSCQDCAATCRPEAPFPIITQGKCRIASIDCMLILSLVSFGGLCFAVVFFAAVQYGLRRGNETDLADFKPAAGTLDDADLGTIESLGSWIESQLEAMCAHYGQLCTRRPLTVFGFGMLVALLCSTGMFFVRFTTDPVELWSCRGSRARTEKNFFDSNFGPFYRTEQLIVYPRDQSFFLHDNQSNVFEQGYYGPAFRKPFLKNVFELQNAVTGLTAEMGDGTQITLRDVCFKPMAPDNRNCTIMSILNYFQNDVRLLDEVSADDWTGAEFDYLDHILTCAHNPYTVASRLGVSCISAFGVPLQPYVILGDFNTTNQFDSARGVVITILLDNHLAHEGNERAVAWEKEFVRYLRNISHANYTISFMAERSIQDEIDRESQSDAFTILISYMFMFGYVAFALGQYQVTGNNLCTLLIHSKIMLGVAGVLIVALSVTSSIGLYAFYGIPATMIILEVQPFLVLAVGVDNIFIFVQSYQRADASVSEPLCMRMARISGEVIPSMLLTSLSECLCFFLGALSSMPAVKVFSLYAALAIFFNFFLQITCFLSVFILDVRRQESGRPELCCCKQFTTEPANNDGYMLHLFSNYYAPFILSKYIRIAVILAFFAWLCSSLAILGGVQLGLDQKMAVPEDSYVLSHFKSMDRFLSVGPPVYFVVKGDVDFSDRYEQDKICSGAGCGYNSLGAQIARAARWSNRSYIAHPAMNWLDDYIDWMQPHGDPPCCRVFSNGSFCAASVMSTDCSACSMEFKRGRPREDLFYDHLTYFLSDNPSANCAKGGHAAFGSAIHRSRRGRVASSHFMTYHTVLKTSSDFINAMASARRIADNISAVLNEDRDGRCPIEVFPYSVFYVFYEQYVTIVTDACVQLVLSLIAIFAVATVLLGLDPWSAFIIDLTIGCILFNLIGLMYWWGIEFNAISVVNLVMSVGISVEFCSHIVRAFALSVHRNRLERARHSLSSMGSSVLSGITLTKFGGILVLAFAHSQIFKVFYFRMFLGIVLIGAAHGLIFLPVLLSFIGPPVNKRKLLLKMRGENCCVGECANTNAKCTSGECTQISGEECIIEDGS</sequence>
<dbReference type="InterPro" id="IPR032190">
    <property type="entry name" value="NPC1_N"/>
</dbReference>
<keyword evidence="6 17" id="KW-0732">Signal</keyword>
<dbReference type="GO" id="GO:0012505">
    <property type="term" value="C:endomembrane system"/>
    <property type="evidence" value="ECO:0007669"/>
    <property type="project" value="UniProtKB-SubCell"/>
</dbReference>
<dbReference type="GO" id="GO:0030299">
    <property type="term" value="P:intestinal cholesterol absorption"/>
    <property type="evidence" value="ECO:0007669"/>
    <property type="project" value="TreeGrafter"/>
</dbReference>
<dbReference type="EMBL" id="JI164129">
    <property type="protein sequence ID" value="ADY40051.1"/>
    <property type="molecule type" value="mRNA"/>
</dbReference>
<keyword evidence="5 16" id="KW-0812">Transmembrane</keyword>
<evidence type="ECO:0000313" key="19">
    <source>
        <dbReference type="EMBL" id="ADY40051.1"/>
    </source>
</evidence>
<feature type="signal peptide" evidence="17">
    <location>
        <begin position="1"/>
        <end position="22"/>
    </location>
</feature>
<feature type="transmembrane region" description="Helical" evidence="16">
    <location>
        <begin position="733"/>
        <end position="756"/>
    </location>
</feature>
<dbReference type="PANTHER" id="PTHR45727:SF2">
    <property type="entry name" value="NPC INTRACELLULAR CHOLESTEROL TRANSPORTER 1"/>
    <property type="match status" value="1"/>
</dbReference>
<evidence type="ECO:0000256" key="16">
    <source>
        <dbReference type="SAM" id="Phobius"/>
    </source>
</evidence>
<name>F1KQ97_ASCSU</name>
<feature type="transmembrane region" description="Helical" evidence="16">
    <location>
        <begin position="690"/>
        <end position="712"/>
    </location>
</feature>
<keyword evidence="8" id="KW-0445">Lipid transport</keyword>
<dbReference type="Pfam" id="PF16414">
    <property type="entry name" value="NPC1_N"/>
    <property type="match status" value="1"/>
</dbReference>
<feature type="transmembrane region" description="Helical" evidence="16">
    <location>
        <begin position="839"/>
        <end position="863"/>
    </location>
</feature>
<feature type="transmembrane region" description="Helical" evidence="16">
    <location>
        <begin position="623"/>
        <end position="641"/>
    </location>
</feature>
<dbReference type="InterPro" id="IPR000731">
    <property type="entry name" value="SSD"/>
</dbReference>
<comment type="catalytic activity">
    <reaction evidence="15">
        <text>cholesterol(in) = cholesterol(out)</text>
        <dbReference type="Rhea" id="RHEA:39747"/>
        <dbReference type="ChEBI" id="CHEBI:16113"/>
    </reaction>
</comment>
<evidence type="ECO:0000256" key="14">
    <source>
        <dbReference type="ARBA" id="ARBA00023221"/>
    </source>
</evidence>
<dbReference type="Gene3D" id="1.20.1640.10">
    <property type="entry name" value="Multidrug efflux transporter AcrB transmembrane domain"/>
    <property type="match status" value="2"/>
</dbReference>
<evidence type="ECO:0000256" key="8">
    <source>
        <dbReference type="ARBA" id="ARBA00023055"/>
    </source>
</evidence>
<feature type="transmembrane region" description="Helical" evidence="16">
    <location>
        <begin position="274"/>
        <end position="295"/>
    </location>
</feature>
<evidence type="ECO:0000256" key="15">
    <source>
        <dbReference type="ARBA" id="ARBA00034049"/>
    </source>
</evidence>
<keyword evidence="14" id="KW-0753">Steroid metabolism</keyword>
<evidence type="ECO:0000256" key="5">
    <source>
        <dbReference type="ARBA" id="ARBA00022692"/>
    </source>
</evidence>
<feature type="transmembrane region" description="Helical" evidence="16">
    <location>
        <begin position="1200"/>
        <end position="1219"/>
    </location>
</feature>
<feature type="transmembrane region" description="Helical" evidence="16">
    <location>
        <begin position="662"/>
        <end position="684"/>
    </location>
</feature>
<evidence type="ECO:0000256" key="10">
    <source>
        <dbReference type="ARBA" id="ARBA00023136"/>
    </source>
</evidence>
<evidence type="ECO:0000256" key="9">
    <source>
        <dbReference type="ARBA" id="ARBA00023098"/>
    </source>
</evidence>
<protein>
    <submittedName>
        <fullName evidence="19">Niemann-Pick C1 protein</fullName>
    </submittedName>
</protein>
<proteinExistence type="evidence at transcript level"/>
<evidence type="ECO:0000256" key="13">
    <source>
        <dbReference type="ARBA" id="ARBA00023180"/>
    </source>
</evidence>
<feature type="transmembrane region" description="Helical" evidence="16">
    <location>
        <begin position="1103"/>
        <end position="1122"/>
    </location>
</feature>
<dbReference type="GO" id="GO:0030301">
    <property type="term" value="P:cholesterol transport"/>
    <property type="evidence" value="ECO:0007669"/>
    <property type="project" value="UniProtKB-ARBA"/>
</dbReference>
<evidence type="ECO:0000256" key="6">
    <source>
        <dbReference type="ARBA" id="ARBA00022729"/>
    </source>
</evidence>
<dbReference type="InterPro" id="IPR053956">
    <property type="entry name" value="NPC1_MLD"/>
</dbReference>
<dbReference type="SUPFAM" id="SSF82866">
    <property type="entry name" value="Multidrug efflux transporter AcrB transmembrane domain"/>
    <property type="match status" value="2"/>
</dbReference>
<evidence type="ECO:0000259" key="18">
    <source>
        <dbReference type="PROSITE" id="PS50156"/>
    </source>
</evidence>